<sequence>MLIIKKVTQLSELNDLKEAYFKASTSPLDGMWHFGFVSMAEHYGFYENECLVGFCCINSERYLLQFYLSETAISSATELFMLIAHSNSAVIGDVKGAFVSTAEPQYLSMCLDNTSSFTVNAIMYQYSDNLRGRVEEKAKLILADSEQLELLVTFAVEAIGAPKEWLTGYYDNLIKRKELWYYSLDDKIVATGECRHFDKFQTQYVDLGMIVSPAYRGQGIATKVLNQLVNLAKEKGVKAICSTESSNIGAQKAIDKAGFLALNRIVQFDFSRD</sequence>
<organism evidence="2 3">
    <name type="scientific">Litorilituus lipolyticus</name>
    <dbReference type="NCBI Taxonomy" id="2491017"/>
    <lineage>
        <taxon>Bacteria</taxon>
        <taxon>Pseudomonadati</taxon>
        <taxon>Pseudomonadota</taxon>
        <taxon>Gammaproteobacteria</taxon>
        <taxon>Alteromonadales</taxon>
        <taxon>Colwelliaceae</taxon>
        <taxon>Litorilituus</taxon>
    </lineage>
</organism>
<keyword evidence="2" id="KW-0808">Transferase</keyword>
<reference evidence="2 3" key="1">
    <citation type="submission" date="2019-01" db="EMBL/GenBank/DDBJ databases">
        <title>Litorilituus lipolytica sp. nov., isolated from intertidal sand of the Yellow Sea in China.</title>
        <authorList>
            <person name="Liu A."/>
        </authorList>
    </citation>
    <scope>NUCLEOTIDE SEQUENCE [LARGE SCALE GENOMIC DNA]</scope>
    <source>
        <strain evidence="2 3">RZ04</strain>
    </source>
</reference>
<dbReference type="InterPro" id="IPR040579">
    <property type="entry name" value="Acetyltransf_19"/>
</dbReference>
<dbReference type="Gene3D" id="3.40.630.80">
    <property type="match status" value="1"/>
</dbReference>
<dbReference type="AlphaFoldDB" id="A0A502KS68"/>
<dbReference type="Pfam" id="PF00583">
    <property type="entry name" value="Acetyltransf_1"/>
    <property type="match status" value="1"/>
</dbReference>
<feature type="domain" description="N-acetyltransferase" evidence="1">
    <location>
        <begin position="138"/>
        <end position="273"/>
    </location>
</feature>
<keyword evidence="3" id="KW-1185">Reference proteome</keyword>
<dbReference type="PROSITE" id="PS51186">
    <property type="entry name" value="GNAT"/>
    <property type="match status" value="1"/>
</dbReference>
<accession>A0A502KS68</accession>
<gene>
    <name evidence="2" type="ORF">EPA86_12705</name>
</gene>
<dbReference type="Proteomes" id="UP000315303">
    <property type="component" value="Unassembled WGS sequence"/>
</dbReference>
<evidence type="ECO:0000313" key="2">
    <source>
        <dbReference type="EMBL" id="TPH14064.1"/>
    </source>
</evidence>
<dbReference type="CDD" id="cd04301">
    <property type="entry name" value="NAT_SF"/>
    <property type="match status" value="1"/>
</dbReference>
<dbReference type="OrthoDB" id="6103609at2"/>
<protein>
    <submittedName>
        <fullName evidence="2">GNAT family N-acetyltransferase</fullName>
    </submittedName>
</protein>
<dbReference type="InterPro" id="IPR000182">
    <property type="entry name" value="GNAT_dom"/>
</dbReference>
<dbReference type="Gene3D" id="3.40.630.30">
    <property type="match status" value="1"/>
</dbReference>
<proteinExistence type="predicted"/>
<dbReference type="GO" id="GO:0016747">
    <property type="term" value="F:acyltransferase activity, transferring groups other than amino-acyl groups"/>
    <property type="evidence" value="ECO:0007669"/>
    <property type="project" value="InterPro"/>
</dbReference>
<evidence type="ECO:0000259" key="1">
    <source>
        <dbReference type="PROSITE" id="PS51186"/>
    </source>
</evidence>
<name>A0A502KS68_9GAMM</name>
<dbReference type="Pfam" id="PF18015">
    <property type="entry name" value="Acetyltransf_19"/>
    <property type="match status" value="1"/>
</dbReference>
<dbReference type="SUPFAM" id="SSF55729">
    <property type="entry name" value="Acyl-CoA N-acyltransferases (Nat)"/>
    <property type="match status" value="1"/>
</dbReference>
<dbReference type="EMBL" id="SAWY01000027">
    <property type="protein sequence ID" value="TPH14064.1"/>
    <property type="molecule type" value="Genomic_DNA"/>
</dbReference>
<evidence type="ECO:0000313" key="3">
    <source>
        <dbReference type="Proteomes" id="UP000315303"/>
    </source>
</evidence>
<dbReference type="InterPro" id="IPR016181">
    <property type="entry name" value="Acyl_CoA_acyltransferase"/>
</dbReference>
<comment type="caution">
    <text evidence="2">The sequence shown here is derived from an EMBL/GenBank/DDBJ whole genome shotgun (WGS) entry which is preliminary data.</text>
</comment>